<keyword evidence="1" id="KW-0472">Membrane</keyword>
<evidence type="ECO:0000313" key="2">
    <source>
        <dbReference type="EMBL" id="SDF72982.1"/>
    </source>
</evidence>
<organism evidence="2 3">
    <name type="scientific">Sporolituus thermophilus DSM 23256</name>
    <dbReference type="NCBI Taxonomy" id="1123285"/>
    <lineage>
        <taxon>Bacteria</taxon>
        <taxon>Bacillati</taxon>
        <taxon>Bacillota</taxon>
        <taxon>Negativicutes</taxon>
        <taxon>Selenomonadales</taxon>
        <taxon>Sporomusaceae</taxon>
        <taxon>Sporolituus</taxon>
    </lineage>
</organism>
<name>A0A1G7NG99_9FIRM</name>
<dbReference type="RefSeq" id="WP_216093671.1">
    <property type="nucleotide sequence ID" value="NZ_FNBU01000024.1"/>
</dbReference>
<dbReference type="Proteomes" id="UP000243333">
    <property type="component" value="Unassembled WGS sequence"/>
</dbReference>
<reference evidence="3" key="1">
    <citation type="submission" date="2016-10" db="EMBL/GenBank/DDBJ databases">
        <authorList>
            <person name="Varghese N."/>
            <person name="Submissions S."/>
        </authorList>
    </citation>
    <scope>NUCLEOTIDE SEQUENCE [LARGE SCALE GENOMIC DNA]</scope>
    <source>
        <strain evidence="3">DSM 23256</strain>
    </source>
</reference>
<protein>
    <submittedName>
        <fullName evidence="2">Uncharacterized protein</fullName>
    </submittedName>
</protein>
<proteinExistence type="predicted"/>
<sequence length="128" mass="13960">MQPQAQAPAVNANIGQAVALPLAVRLGQALAPLLLATADYFAVVAAIYSAAWLRGTFLPKLLPALLPFHNGYTYIYFVIPVVYLTFIAAQGLYTKRLPFWQGAGLLFKACNYVIILVIGIVYFLKTGR</sequence>
<keyword evidence="1" id="KW-0812">Transmembrane</keyword>
<accession>A0A1G7NG99</accession>
<evidence type="ECO:0000256" key="1">
    <source>
        <dbReference type="SAM" id="Phobius"/>
    </source>
</evidence>
<keyword evidence="1" id="KW-1133">Transmembrane helix</keyword>
<gene>
    <name evidence="2" type="ORF">SAMN05660235_02561</name>
</gene>
<keyword evidence="3" id="KW-1185">Reference proteome</keyword>
<evidence type="ECO:0000313" key="3">
    <source>
        <dbReference type="Proteomes" id="UP000243333"/>
    </source>
</evidence>
<feature type="transmembrane region" description="Helical" evidence="1">
    <location>
        <begin position="74"/>
        <end position="93"/>
    </location>
</feature>
<feature type="transmembrane region" description="Helical" evidence="1">
    <location>
        <begin position="29"/>
        <end position="53"/>
    </location>
</feature>
<dbReference type="AlphaFoldDB" id="A0A1G7NG99"/>
<dbReference type="STRING" id="1123285.SAMN05660235_02561"/>
<feature type="transmembrane region" description="Helical" evidence="1">
    <location>
        <begin position="105"/>
        <end position="124"/>
    </location>
</feature>
<dbReference type="EMBL" id="FNBU01000024">
    <property type="protein sequence ID" value="SDF72982.1"/>
    <property type="molecule type" value="Genomic_DNA"/>
</dbReference>